<feature type="compositionally biased region" description="Polar residues" evidence="1">
    <location>
        <begin position="158"/>
        <end position="198"/>
    </location>
</feature>
<dbReference type="EMBL" id="AZFA01000005">
    <property type="protein sequence ID" value="KRL67526.1"/>
    <property type="molecule type" value="Genomic_DNA"/>
</dbReference>
<dbReference type="Proteomes" id="UP000051647">
    <property type="component" value="Unassembled WGS sequence"/>
</dbReference>
<dbReference type="STRING" id="1423815.FC27_GL001842"/>
<evidence type="ECO:0000313" key="4">
    <source>
        <dbReference type="Proteomes" id="UP000051647"/>
    </source>
</evidence>
<protein>
    <recommendedName>
        <fullName evidence="2">Zinc-ribbon domain-containing protein</fullName>
    </recommendedName>
</protein>
<dbReference type="RefSeq" id="WP_010625381.1">
    <property type="nucleotide sequence ID" value="NZ_AZFA01000005.1"/>
</dbReference>
<feature type="domain" description="Zinc-ribbon" evidence="2">
    <location>
        <begin position="212"/>
        <end position="233"/>
    </location>
</feature>
<evidence type="ECO:0000313" key="3">
    <source>
        <dbReference type="EMBL" id="KRL67526.1"/>
    </source>
</evidence>
<evidence type="ECO:0000259" key="2">
    <source>
        <dbReference type="Pfam" id="PF13240"/>
    </source>
</evidence>
<sequence>MNIGDMDLNQILMYKAKLGYNSASKMMIIAYARGNYDFFFNRGSLKASNAGSGNAYLMSFETEGILFMQLNSQYSLTGNNSFMARDDFQQIKLQEQSFFSVKATYNMRIMGMNQYHDFTVFTEKLNIDWLNQYFNIFLSNIDSYMIETAKNGVPDGLKNQTTPVAPSQTMAERPQVQQPSMNPGPRIQSQPRMQQSLQSQPVSSNINVAAKFCSNCGNRMSVEDEFCQKCGAKYIDIVRN</sequence>
<keyword evidence="4" id="KW-1185">Reference proteome</keyword>
<reference evidence="3 4" key="1">
    <citation type="journal article" date="2015" name="Genome Announc.">
        <title>Expanding the biotechnology potential of lactobacilli through comparative genomics of 213 strains and associated genera.</title>
        <authorList>
            <person name="Sun Z."/>
            <person name="Harris H.M."/>
            <person name="McCann A."/>
            <person name="Guo C."/>
            <person name="Argimon S."/>
            <person name="Zhang W."/>
            <person name="Yang X."/>
            <person name="Jeffery I.B."/>
            <person name="Cooney J.C."/>
            <person name="Kagawa T.F."/>
            <person name="Liu W."/>
            <person name="Song Y."/>
            <person name="Salvetti E."/>
            <person name="Wrobel A."/>
            <person name="Rasinkangas P."/>
            <person name="Parkhill J."/>
            <person name="Rea M.C."/>
            <person name="O'Sullivan O."/>
            <person name="Ritari J."/>
            <person name="Douillard F.P."/>
            <person name="Paul Ross R."/>
            <person name="Yang R."/>
            <person name="Briner A.E."/>
            <person name="Felis G.E."/>
            <person name="de Vos W.M."/>
            <person name="Barrangou R."/>
            <person name="Klaenhammer T.R."/>
            <person name="Caufield P.W."/>
            <person name="Cui Y."/>
            <person name="Zhang H."/>
            <person name="O'Toole P.W."/>
        </authorList>
    </citation>
    <scope>NUCLEOTIDE SEQUENCE [LARGE SCALE GENOMIC DNA]</scope>
    <source>
        <strain evidence="3 4">DSM 14857</strain>
    </source>
</reference>
<dbReference type="PATRIC" id="fig|1423815.3.peg.1885"/>
<accession>A0A0R1SD53</accession>
<organism evidence="3 4">
    <name type="scientific">Companilactobacillus versmoldensis DSM 14857 = KCTC 3814</name>
    <dbReference type="NCBI Taxonomy" id="1423815"/>
    <lineage>
        <taxon>Bacteria</taxon>
        <taxon>Bacillati</taxon>
        <taxon>Bacillota</taxon>
        <taxon>Bacilli</taxon>
        <taxon>Lactobacillales</taxon>
        <taxon>Lactobacillaceae</taxon>
        <taxon>Companilactobacillus</taxon>
    </lineage>
</organism>
<proteinExistence type="predicted"/>
<dbReference type="OrthoDB" id="2249789at2"/>
<gene>
    <name evidence="3" type="ORF">FC27_GL001842</name>
</gene>
<feature type="region of interest" description="Disordered" evidence="1">
    <location>
        <begin position="155"/>
        <end position="198"/>
    </location>
</feature>
<comment type="caution">
    <text evidence="3">The sequence shown here is derived from an EMBL/GenBank/DDBJ whole genome shotgun (WGS) entry which is preliminary data.</text>
</comment>
<dbReference type="AlphaFoldDB" id="A0A0R1SD53"/>
<dbReference type="InterPro" id="IPR026870">
    <property type="entry name" value="Zinc_ribbon_dom"/>
</dbReference>
<name>A0A0R1SD53_9LACO</name>
<evidence type="ECO:0000256" key="1">
    <source>
        <dbReference type="SAM" id="MobiDB-lite"/>
    </source>
</evidence>
<dbReference type="Pfam" id="PF13240">
    <property type="entry name" value="Zn_Ribbon_1"/>
    <property type="match status" value="1"/>
</dbReference>